<dbReference type="SUPFAM" id="SSF144232">
    <property type="entry name" value="HIT/MYND zinc finger-like"/>
    <property type="match status" value="1"/>
</dbReference>
<protein>
    <recommendedName>
        <fullName evidence="5">MYND-type domain-containing protein</fullName>
    </recommendedName>
</protein>
<accession>A0ABR3A3J4</accession>
<dbReference type="PROSITE" id="PS50865">
    <property type="entry name" value="ZF_MYND_2"/>
    <property type="match status" value="1"/>
</dbReference>
<evidence type="ECO:0000313" key="6">
    <source>
        <dbReference type="EMBL" id="KAL0068218.1"/>
    </source>
</evidence>
<keyword evidence="2 4" id="KW-0863">Zinc-finger</keyword>
<feature type="domain" description="MYND-type" evidence="5">
    <location>
        <begin position="419"/>
        <end position="463"/>
    </location>
</feature>
<evidence type="ECO:0000256" key="1">
    <source>
        <dbReference type="ARBA" id="ARBA00022723"/>
    </source>
</evidence>
<evidence type="ECO:0000256" key="4">
    <source>
        <dbReference type="PROSITE-ProRule" id="PRU00134"/>
    </source>
</evidence>
<organism evidence="6 7">
    <name type="scientific">Marasmius tenuissimus</name>
    <dbReference type="NCBI Taxonomy" id="585030"/>
    <lineage>
        <taxon>Eukaryota</taxon>
        <taxon>Fungi</taxon>
        <taxon>Dikarya</taxon>
        <taxon>Basidiomycota</taxon>
        <taxon>Agaricomycotina</taxon>
        <taxon>Agaricomycetes</taxon>
        <taxon>Agaricomycetidae</taxon>
        <taxon>Agaricales</taxon>
        <taxon>Marasmiineae</taxon>
        <taxon>Marasmiaceae</taxon>
        <taxon>Marasmius</taxon>
    </lineage>
</organism>
<name>A0ABR3A3J4_9AGAR</name>
<reference evidence="6 7" key="1">
    <citation type="submission" date="2024-05" db="EMBL/GenBank/DDBJ databases">
        <title>A draft genome resource for the thread blight pathogen Marasmius tenuissimus strain MS-2.</title>
        <authorList>
            <person name="Yulfo-Soto G.E."/>
            <person name="Baruah I.K."/>
            <person name="Amoako-Attah I."/>
            <person name="Bukari Y."/>
            <person name="Meinhardt L.W."/>
            <person name="Bailey B.A."/>
            <person name="Cohen S.P."/>
        </authorList>
    </citation>
    <scope>NUCLEOTIDE SEQUENCE [LARGE SCALE GENOMIC DNA]</scope>
    <source>
        <strain evidence="6 7">MS-2</strain>
    </source>
</reference>
<dbReference type="EMBL" id="JBBXMP010000019">
    <property type="protein sequence ID" value="KAL0068218.1"/>
    <property type="molecule type" value="Genomic_DNA"/>
</dbReference>
<dbReference type="InterPro" id="IPR002893">
    <property type="entry name" value="Znf_MYND"/>
</dbReference>
<comment type="caution">
    <text evidence="6">The sequence shown here is derived from an EMBL/GenBank/DDBJ whole genome shotgun (WGS) entry which is preliminary data.</text>
</comment>
<dbReference type="Proteomes" id="UP001437256">
    <property type="component" value="Unassembled WGS sequence"/>
</dbReference>
<dbReference type="Pfam" id="PF01753">
    <property type="entry name" value="zf-MYND"/>
    <property type="match status" value="1"/>
</dbReference>
<sequence>MDLENRFRSYFYIRPPTKIDFDDLDPEAKNVFTSLEKITDALLDRIDTGTASTTVRQLDRYWACVWHWIRAFSRSLIDGPLPITPEGVANARYFTCVVSLLVVYPTCSSTFRGTLRGELKPIINSTPEILALMTELWLYAHEAEPGKTAESLLHACNLFLETCIQEAPSDVRRLQGKVFEKLEAVLKPRHLELPLAFVSALVSEASRPGETKILTIQETLTYINILVSSKLLTLQDLHARDAIRWATILFHRVVTSSDFQPGGEDSRHMHPAYAKERIQCVLEYMSLFHNFFARDVFYSIPALDEGILISVWRAKSLVIEDSKTGRTTTPSSITFHFSFLFKALTANSLHRSILVRVIRSLKKIKDMGLDRLEDGDNSGICKHFKKWWSVIQSEVTKRQRFGYFSSSCEPSLINQICHNKECPRAPTGKRRIPLLRCSACLSAVYCSKGCQRDDWKSGHESFCREFQRNIRAGSFPRVPSQFEKTFMQFQVGLDLRLPSLEAQAVQEITKYQKQHPDRNRQPIIWIDYMVVPPKVTVKSPEESSRLLDNVVKHHFHEHAMHVKAIGYDYGGCSVIAQVFWRGVRESPLYVGLVS</sequence>
<evidence type="ECO:0000256" key="3">
    <source>
        <dbReference type="ARBA" id="ARBA00022833"/>
    </source>
</evidence>
<keyword evidence="7" id="KW-1185">Reference proteome</keyword>
<evidence type="ECO:0000256" key="2">
    <source>
        <dbReference type="ARBA" id="ARBA00022771"/>
    </source>
</evidence>
<proteinExistence type="predicted"/>
<gene>
    <name evidence="6" type="ORF">AAF712_004603</name>
</gene>
<keyword evidence="3" id="KW-0862">Zinc</keyword>
<keyword evidence="1" id="KW-0479">Metal-binding</keyword>
<evidence type="ECO:0000259" key="5">
    <source>
        <dbReference type="PROSITE" id="PS50865"/>
    </source>
</evidence>
<dbReference type="Gene3D" id="6.10.140.2220">
    <property type="match status" value="1"/>
</dbReference>
<evidence type="ECO:0000313" key="7">
    <source>
        <dbReference type="Proteomes" id="UP001437256"/>
    </source>
</evidence>